<comment type="caution">
    <text evidence="1">The sequence shown here is derived from an EMBL/GenBank/DDBJ whole genome shotgun (WGS) entry which is preliminary data.</text>
</comment>
<dbReference type="EMBL" id="LCFQ01000006">
    <property type="protein sequence ID" value="KKS98047.1"/>
    <property type="molecule type" value="Genomic_DNA"/>
</dbReference>
<name>A0A0G1DKD9_9BACT</name>
<reference evidence="1 2" key="1">
    <citation type="journal article" date="2015" name="Nature">
        <title>rRNA introns, odd ribosomes, and small enigmatic genomes across a large radiation of phyla.</title>
        <authorList>
            <person name="Brown C.T."/>
            <person name="Hug L.A."/>
            <person name="Thomas B.C."/>
            <person name="Sharon I."/>
            <person name="Castelle C.J."/>
            <person name="Singh A."/>
            <person name="Wilkins M.J."/>
            <person name="Williams K.H."/>
            <person name="Banfield J.F."/>
        </authorList>
    </citation>
    <scope>NUCLEOTIDE SEQUENCE [LARGE SCALE GENOMIC DNA]</scope>
</reference>
<dbReference type="AlphaFoldDB" id="A0A0G1DKD9"/>
<evidence type="ECO:0000313" key="2">
    <source>
        <dbReference type="Proteomes" id="UP000034090"/>
    </source>
</evidence>
<organism evidence="1 2">
    <name type="scientific">Candidatus Woesebacteria bacterium GW2011_GWB1_43_14</name>
    <dbReference type="NCBI Taxonomy" id="1618578"/>
    <lineage>
        <taxon>Bacteria</taxon>
        <taxon>Candidatus Woeseibacteriota</taxon>
    </lineage>
</organism>
<gene>
    <name evidence="1" type="ORF">UV74_C0006G0004</name>
</gene>
<dbReference type="Proteomes" id="UP000034090">
    <property type="component" value="Unassembled WGS sequence"/>
</dbReference>
<dbReference type="STRING" id="1618578.UV74_C0006G0004"/>
<accession>A0A0G1DKD9</accession>
<sequence>MPHVGAQDKSWAHKHTRQRLSGIQVVPSGWEALGSGENDGHVWIVWESPIGIRLEEIFDRVGDFIPRRLRLVDGRDLEEIAAKLKS</sequence>
<evidence type="ECO:0000313" key="1">
    <source>
        <dbReference type="EMBL" id="KKS98047.1"/>
    </source>
</evidence>
<proteinExistence type="predicted"/>
<protein>
    <submittedName>
        <fullName evidence="1">Uncharacterized protein</fullName>
    </submittedName>
</protein>